<gene>
    <name evidence="2" type="ORF">HW423_07445</name>
</gene>
<dbReference type="AlphaFoldDB" id="A0A839A5V3"/>
<dbReference type="GO" id="GO:0005737">
    <property type="term" value="C:cytoplasm"/>
    <property type="evidence" value="ECO:0007669"/>
    <property type="project" value="TreeGrafter"/>
</dbReference>
<keyword evidence="3" id="KW-1185">Reference proteome</keyword>
<dbReference type="GO" id="GO:0016788">
    <property type="term" value="F:hydrolase activity, acting on ester bonds"/>
    <property type="evidence" value="ECO:0007669"/>
    <property type="project" value="TreeGrafter"/>
</dbReference>
<evidence type="ECO:0000313" key="3">
    <source>
        <dbReference type="Proteomes" id="UP000571018"/>
    </source>
</evidence>
<dbReference type="PANTHER" id="PTHR32440">
    <property type="entry name" value="PHOSPHATASE DCR2-RELATED-RELATED"/>
    <property type="match status" value="1"/>
</dbReference>
<evidence type="ECO:0000313" key="2">
    <source>
        <dbReference type="EMBL" id="MBA5729616.1"/>
    </source>
</evidence>
<dbReference type="CDD" id="cd07383">
    <property type="entry name" value="MPP_Dcr2"/>
    <property type="match status" value="1"/>
</dbReference>
<organism evidence="2 3">
    <name type="scientific">Ruoffia halotolerans</name>
    <dbReference type="NCBI Taxonomy" id="2748684"/>
    <lineage>
        <taxon>Bacteria</taxon>
        <taxon>Bacillati</taxon>
        <taxon>Bacillota</taxon>
        <taxon>Bacilli</taxon>
        <taxon>Lactobacillales</taxon>
        <taxon>Aerococcaceae</taxon>
        <taxon>Ruoffia</taxon>
    </lineage>
</organism>
<dbReference type="InterPro" id="IPR029052">
    <property type="entry name" value="Metallo-depent_PP-like"/>
</dbReference>
<evidence type="ECO:0000259" key="1">
    <source>
        <dbReference type="Pfam" id="PF00149"/>
    </source>
</evidence>
<comment type="caution">
    <text evidence="2">The sequence shown here is derived from an EMBL/GenBank/DDBJ whole genome shotgun (WGS) entry which is preliminary data.</text>
</comment>
<dbReference type="InterPro" id="IPR004843">
    <property type="entry name" value="Calcineurin-like_PHP"/>
</dbReference>
<feature type="domain" description="Calcineurin-like phosphoesterase" evidence="1">
    <location>
        <begin position="11"/>
        <end position="243"/>
    </location>
</feature>
<dbReference type="SUPFAM" id="SSF56300">
    <property type="entry name" value="Metallo-dependent phosphatases"/>
    <property type="match status" value="1"/>
</dbReference>
<dbReference type="Pfam" id="PF00149">
    <property type="entry name" value="Metallophos"/>
    <property type="match status" value="1"/>
</dbReference>
<reference evidence="2 3" key="1">
    <citation type="submission" date="2020-06" db="EMBL/GenBank/DDBJ databases">
        <title>Reclassification of Facklamia ignava, Facklamia soureckii and Facklami tabacinasalis as Falseniella iganva gen. nov., comb. nov., Hutsoniella ignava gen. nov., comb. nov., and Ruoffia tabacinasalis gen. nov., comb. nov and description of Ruoffia haltotolerans sp. nov., isolated from hypersaline Inland Sea of Qatar.</title>
        <authorList>
            <person name="Fotedar R."/>
            <person name="Sankaranarayanan K."/>
            <person name="Lawson P."/>
            <person name="Caldwell M."/>
            <person name="Zeyara A."/>
            <person name="Al Malki A."/>
            <person name="Ali M."/>
        </authorList>
    </citation>
    <scope>NUCLEOTIDE SEQUENCE [LARGE SCALE GENOMIC DNA]</scope>
    <source>
        <strain evidence="2 3">INB8</strain>
    </source>
</reference>
<dbReference type="Proteomes" id="UP000571018">
    <property type="component" value="Unassembled WGS sequence"/>
</dbReference>
<dbReference type="Gene3D" id="3.60.21.10">
    <property type="match status" value="1"/>
</dbReference>
<name>A0A839A5V3_9LACT</name>
<dbReference type="PANTHER" id="PTHR32440:SF11">
    <property type="entry name" value="METALLOPHOSPHOESTERASE DOMAIN-CONTAINING PROTEIN"/>
    <property type="match status" value="1"/>
</dbReference>
<protein>
    <submittedName>
        <fullName evidence="2">Metallophosphoesterase family protein</fullName>
    </submittedName>
</protein>
<proteinExistence type="predicted"/>
<accession>A0A839A5V3</accession>
<dbReference type="EMBL" id="JACAOA010000018">
    <property type="protein sequence ID" value="MBA5729616.1"/>
    <property type="molecule type" value="Genomic_DNA"/>
</dbReference>
<dbReference type="RefSeq" id="WP_218931306.1">
    <property type="nucleotide sequence ID" value="NZ_JACAOA010000018.1"/>
</dbReference>
<sequence length="293" mass="33931">MRLRYREDNTFKIVQLTDLHIGSKPYDDDDYKTFKLIDEAFTKLDADLIVLTGDLMWSHGVPNAMEVYRELLERFNQYDVPIAITYGNHDSEDEFVRSDMRKMEEILHHHVPKSNSMIVRDRESYTVEIFDSEGRNVQSVLYLFDTGSDAPLPVGIYDWVQPEQVTWFNRISKYYPSHEGRKNDLVFQHIPLPEYWEAAKQIESGECNETNDMISAPYINTGLFASLYMNGQVGGVFCGHDHDNNFVGLHHGIRLVYGQVSGYQCYGDLPRGARIVELVNNKMTTYTKTQAEF</sequence>